<name>A0A194XQ90_MOLSC</name>
<dbReference type="KEGG" id="psco:LY89DRAFT_762551"/>
<proteinExistence type="predicted"/>
<organism evidence="2 3">
    <name type="scientific">Mollisia scopiformis</name>
    <name type="common">Conifer needle endophyte fungus</name>
    <name type="synonym">Phialocephala scopiformis</name>
    <dbReference type="NCBI Taxonomy" id="149040"/>
    <lineage>
        <taxon>Eukaryota</taxon>
        <taxon>Fungi</taxon>
        <taxon>Dikarya</taxon>
        <taxon>Ascomycota</taxon>
        <taxon>Pezizomycotina</taxon>
        <taxon>Leotiomycetes</taxon>
        <taxon>Helotiales</taxon>
        <taxon>Mollisiaceae</taxon>
        <taxon>Mollisia</taxon>
    </lineage>
</organism>
<evidence type="ECO:0000313" key="2">
    <source>
        <dbReference type="EMBL" id="KUJ22425.1"/>
    </source>
</evidence>
<reference evidence="2 3" key="1">
    <citation type="submission" date="2015-10" db="EMBL/GenBank/DDBJ databases">
        <title>Full genome of DAOMC 229536 Phialocephala scopiformis, a fungal endophyte of spruce producing the potent anti-insectan compound rugulosin.</title>
        <authorList>
            <consortium name="DOE Joint Genome Institute"/>
            <person name="Walker A.K."/>
            <person name="Frasz S.L."/>
            <person name="Seifert K.A."/>
            <person name="Miller J.D."/>
            <person name="Mondo S.J."/>
            <person name="Labutti K."/>
            <person name="Lipzen A."/>
            <person name="Dockter R."/>
            <person name="Kennedy M."/>
            <person name="Grigoriev I.V."/>
            <person name="Spatafora J.W."/>
        </authorList>
    </citation>
    <scope>NUCLEOTIDE SEQUENCE [LARGE SCALE GENOMIC DNA]</scope>
    <source>
        <strain evidence="2 3">CBS 120377</strain>
    </source>
</reference>
<dbReference type="InterPro" id="IPR000210">
    <property type="entry name" value="BTB/POZ_dom"/>
</dbReference>
<dbReference type="SUPFAM" id="SSF54695">
    <property type="entry name" value="POZ domain"/>
    <property type="match status" value="1"/>
</dbReference>
<dbReference type="PANTHER" id="PTHR47843">
    <property type="entry name" value="BTB DOMAIN-CONTAINING PROTEIN-RELATED"/>
    <property type="match status" value="1"/>
</dbReference>
<keyword evidence="3" id="KW-1185">Reference proteome</keyword>
<dbReference type="EMBL" id="KQ947406">
    <property type="protein sequence ID" value="KUJ22425.1"/>
    <property type="molecule type" value="Genomic_DNA"/>
</dbReference>
<dbReference type="InParanoid" id="A0A194XQ90"/>
<evidence type="ECO:0000313" key="3">
    <source>
        <dbReference type="Proteomes" id="UP000070700"/>
    </source>
</evidence>
<feature type="domain" description="BTB" evidence="1">
    <location>
        <begin position="40"/>
        <end position="107"/>
    </location>
</feature>
<dbReference type="InterPro" id="IPR011333">
    <property type="entry name" value="SKP1/BTB/POZ_sf"/>
</dbReference>
<dbReference type="OrthoDB" id="194443at2759"/>
<dbReference type="SMART" id="SM00225">
    <property type="entry name" value="BTB"/>
    <property type="match status" value="1"/>
</dbReference>
<dbReference type="Pfam" id="PF00651">
    <property type="entry name" value="BTB"/>
    <property type="match status" value="1"/>
</dbReference>
<dbReference type="RefSeq" id="XP_018076780.1">
    <property type="nucleotide sequence ID" value="XM_018221575.1"/>
</dbReference>
<dbReference type="Gene3D" id="3.30.710.10">
    <property type="entry name" value="Potassium Channel Kv1.1, Chain A"/>
    <property type="match status" value="1"/>
</dbReference>
<dbReference type="Proteomes" id="UP000070700">
    <property type="component" value="Unassembled WGS sequence"/>
</dbReference>
<dbReference type="AlphaFoldDB" id="A0A194XQ90"/>
<protein>
    <recommendedName>
        <fullName evidence="1">BTB domain-containing protein</fullName>
    </recommendedName>
</protein>
<accession>A0A194XQ90</accession>
<dbReference type="CDD" id="cd18186">
    <property type="entry name" value="BTB_POZ_ZBTB_KLHL-like"/>
    <property type="match status" value="1"/>
</dbReference>
<dbReference type="GeneID" id="28831301"/>
<dbReference type="PANTHER" id="PTHR47843:SF2">
    <property type="entry name" value="BTB DOMAIN-CONTAINING PROTEIN"/>
    <property type="match status" value="1"/>
</dbReference>
<gene>
    <name evidence="2" type="ORF">LY89DRAFT_762551</name>
</gene>
<dbReference type="STRING" id="149040.A0A194XQ90"/>
<dbReference type="PROSITE" id="PS50097">
    <property type="entry name" value="BTB"/>
    <property type="match status" value="1"/>
</dbReference>
<sequence length="270" mass="30387">MSDGAESSAKKKQKVEDKKVLLRDVPATKFLDMIHLFDGPKVVITVEGQNFSLPKALLCYHSPFFERAFNGGFKEATEQKMSMTSCSLETFKLLIQWLYTSHVELGDMGSKEDEGVTISTEPGEVSNEHPSSRQITILLSFIKLADEIQLLGSVDEIVEMMKKKIIDTRSCLTTQHIRMAADLPKGHGVRTLFAQACVKDYAPYFFSSRWHRGGLWFRAELNELDGFAADLMRELDVVMEIHGIGYSGRSANHTFTDPLTKQTVPLKSFK</sequence>
<evidence type="ECO:0000259" key="1">
    <source>
        <dbReference type="PROSITE" id="PS50097"/>
    </source>
</evidence>